<evidence type="ECO:0000313" key="3">
    <source>
        <dbReference type="Proteomes" id="UP001066276"/>
    </source>
</evidence>
<feature type="compositionally biased region" description="Polar residues" evidence="1">
    <location>
        <begin position="48"/>
        <end position="57"/>
    </location>
</feature>
<sequence>MEQNFSPASVFDDDDKGSVDFCNRRSLFPNPRVVVDEPLLAAQEDADMQNTEITQCPDQELPESPPTSSLPSRRGLERCNLRLCPTRSTRLKGFVAE</sequence>
<comment type="caution">
    <text evidence="2">The sequence shown here is derived from an EMBL/GenBank/DDBJ whole genome shotgun (WGS) entry which is preliminary data.</text>
</comment>
<gene>
    <name evidence="2" type="ORF">NDU88_010427</name>
</gene>
<organism evidence="2 3">
    <name type="scientific">Pleurodeles waltl</name>
    <name type="common">Iberian ribbed newt</name>
    <dbReference type="NCBI Taxonomy" id="8319"/>
    <lineage>
        <taxon>Eukaryota</taxon>
        <taxon>Metazoa</taxon>
        <taxon>Chordata</taxon>
        <taxon>Craniata</taxon>
        <taxon>Vertebrata</taxon>
        <taxon>Euteleostomi</taxon>
        <taxon>Amphibia</taxon>
        <taxon>Batrachia</taxon>
        <taxon>Caudata</taxon>
        <taxon>Salamandroidea</taxon>
        <taxon>Salamandridae</taxon>
        <taxon>Pleurodelinae</taxon>
        <taxon>Pleurodeles</taxon>
    </lineage>
</organism>
<feature type="region of interest" description="Disordered" evidence="1">
    <location>
        <begin position="44"/>
        <end position="74"/>
    </location>
</feature>
<dbReference type="EMBL" id="JANPWB010000011">
    <property type="protein sequence ID" value="KAJ1132097.1"/>
    <property type="molecule type" value="Genomic_DNA"/>
</dbReference>
<evidence type="ECO:0000256" key="1">
    <source>
        <dbReference type="SAM" id="MobiDB-lite"/>
    </source>
</evidence>
<evidence type="ECO:0000313" key="2">
    <source>
        <dbReference type="EMBL" id="KAJ1132097.1"/>
    </source>
</evidence>
<dbReference type="Proteomes" id="UP001066276">
    <property type="component" value="Chromosome 7"/>
</dbReference>
<keyword evidence="3" id="KW-1185">Reference proteome</keyword>
<name>A0AAV7PXW5_PLEWA</name>
<accession>A0AAV7PXW5</accession>
<protein>
    <submittedName>
        <fullName evidence="2">Uncharacterized protein</fullName>
    </submittedName>
</protein>
<proteinExistence type="predicted"/>
<dbReference type="AlphaFoldDB" id="A0AAV7PXW5"/>
<reference evidence="2" key="1">
    <citation type="journal article" date="2022" name="bioRxiv">
        <title>Sequencing and chromosome-scale assembly of the giantPleurodeles waltlgenome.</title>
        <authorList>
            <person name="Brown T."/>
            <person name="Elewa A."/>
            <person name="Iarovenko S."/>
            <person name="Subramanian E."/>
            <person name="Araus A.J."/>
            <person name="Petzold A."/>
            <person name="Susuki M."/>
            <person name="Suzuki K.-i.T."/>
            <person name="Hayashi T."/>
            <person name="Toyoda A."/>
            <person name="Oliveira C."/>
            <person name="Osipova E."/>
            <person name="Leigh N.D."/>
            <person name="Simon A."/>
            <person name="Yun M.H."/>
        </authorList>
    </citation>
    <scope>NUCLEOTIDE SEQUENCE</scope>
    <source>
        <strain evidence="2">20211129_DDA</strain>
        <tissue evidence="2">Liver</tissue>
    </source>
</reference>